<dbReference type="AlphaFoldDB" id="X1RSL1"/>
<reference evidence="2" key="1">
    <citation type="journal article" date="2014" name="Front. Microbiol.">
        <title>High frequency of phylogenetically diverse reductive dehalogenase-homologous genes in deep subseafloor sedimentary metagenomes.</title>
        <authorList>
            <person name="Kawai M."/>
            <person name="Futagami T."/>
            <person name="Toyoda A."/>
            <person name="Takaki Y."/>
            <person name="Nishi S."/>
            <person name="Hori S."/>
            <person name="Arai W."/>
            <person name="Tsubouchi T."/>
            <person name="Morono Y."/>
            <person name="Uchiyama I."/>
            <person name="Ito T."/>
            <person name="Fujiyama A."/>
            <person name="Inagaki F."/>
            <person name="Takami H."/>
        </authorList>
    </citation>
    <scope>NUCLEOTIDE SEQUENCE</scope>
    <source>
        <strain evidence="2">Expedition CK06-06</strain>
    </source>
</reference>
<organism evidence="2">
    <name type="scientific">marine sediment metagenome</name>
    <dbReference type="NCBI Taxonomy" id="412755"/>
    <lineage>
        <taxon>unclassified sequences</taxon>
        <taxon>metagenomes</taxon>
        <taxon>ecological metagenomes</taxon>
    </lineage>
</organism>
<evidence type="ECO:0000313" key="2">
    <source>
        <dbReference type="EMBL" id="GAI83732.1"/>
    </source>
</evidence>
<evidence type="ECO:0000256" key="1">
    <source>
        <dbReference type="SAM" id="Phobius"/>
    </source>
</evidence>
<protein>
    <submittedName>
        <fullName evidence="2">Uncharacterized protein</fullName>
    </submittedName>
</protein>
<accession>X1RSL1</accession>
<dbReference type="EMBL" id="BARW01005832">
    <property type="protein sequence ID" value="GAI83732.1"/>
    <property type="molecule type" value="Genomic_DNA"/>
</dbReference>
<comment type="caution">
    <text evidence="2">The sequence shown here is derived from an EMBL/GenBank/DDBJ whole genome shotgun (WGS) entry which is preliminary data.</text>
</comment>
<feature type="non-terminal residue" evidence="2">
    <location>
        <position position="31"/>
    </location>
</feature>
<gene>
    <name evidence="2" type="ORF">S12H4_12348</name>
</gene>
<proteinExistence type="predicted"/>
<feature type="transmembrane region" description="Helical" evidence="1">
    <location>
        <begin position="12"/>
        <end position="30"/>
    </location>
</feature>
<keyword evidence="1" id="KW-0472">Membrane</keyword>
<keyword evidence="1" id="KW-0812">Transmembrane</keyword>
<name>X1RSL1_9ZZZZ</name>
<keyword evidence="1" id="KW-1133">Transmembrane helix</keyword>
<sequence>MLSPVCMEGRGWSGALIVLGIGIASMSCVIN</sequence>